<dbReference type="InterPro" id="IPR044668">
    <property type="entry name" value="PuuD-like"/>
</dbReference>
<dbReference type="Gene3D" id="3.40.50.880">
    <property type="match status" value="2"/>
</dbReference>
<dbReference type="Pfam" id="PF01546">
    <property type="entry name" value="Peptidase_M20"/>
    <property type="match status" value="1"/>
</dbReference>
<dbReference type="InterPro" id="IPR029062">
    <property type="entry name" value="Class_I_gatase-like"/>
</dbReference>
<dbReference type="Pfam" id="PF18998">
    <property type="entry name" value="Flg_new_2"/>
    <property type="match status" value="1"/>
</dbReference>
<evidence type="ECO:0000313" key="3">
    <source>
        <dbReference type="EMBL" id="MBC5723529.1"/>
    </source>
</evidence>
<dbReference type="SUPFAM" id="SSF53187">
    <property type="entry name" value="Zn-dependent exopeptidases"/>
    <property type="match status" value="1"/>
</dbReference>
<reference evidence="3" key="1">
    <citation type="submission" date="2020-08" db="EMBL/GenBank/DDBJ databases">
        <title>Genome public.</title>
        <authorList>
            <person name="Liu C."/>
            <person name="Sun Q."/>
        </authorList>
    </citation>
    <scope>NUCLEOTIDE SEQUENCE</scope>
    <source>
        <strain evidence="3">NSJ-23</strain>
    </source>
</reference>
<evidence type="ECO:0000256" key="1">
    <source>
        <dbReference type="SAM" id="SignalP"/>
    </source>
</evidence>
<dbReference type="InterPro" id="IPR011697">
    <property type="entry name" value="Peptidase_C26"/>
</dbReference>
<dbReference type="PANTHER" id="PTHR43235">
    <property type="entry name" value="GLUTAMINE AMIDOTRANSFERASE PB2B2.05-RELATED"/>
    <property type="match status" value="1"/>
</dbReference>
<evidence type="ECO:0000313" key="4">
    <source>
        <dbReference type="Proteomes" id="UP000628736"/>
    </source>
</evidence>
<protein>
    <submittedName>
        <fullName evidence="3">M20/M25/M40 family metallo-hydrolase</fullName>
    </submittedName>
</protein>
<feature type="signal peptide" evidence="1">
    <location>
        <begin position="1"/>
        <end position="31"/>
    </location>
</feature>
<dbReference type="PANTHER" id="PTHR43235:SF1">
    <property type="entry name" value="GLUTAMINE AMIDOTRANSFERASE PB2B2.05-RELATED"/>
    <property type="match status" value="1"/>
</dbReference>
<sequence length="1482" mass="161237">MNVPSKRTSRMISMLLVLTMLMGLLTVSVSAQPAAQGSKVEDAILYTINADNELEYNVVYSSAMTEATHVSGEGISSIDELKTALGTPDDLGDAITANLTITDGSVTEIVVQSIAERPIIGISWKKDSIGSDYSGFAEAFERNGAISVFLPQVKTEEEAADVLSSIDGIFFTGGEDWNPDLYHEIQTPHGSSGWNDARDTSDIYLMRKAVELDVPLLAVCRGEQGFNVALGGKLIQDVPYYLGQQVLKGEISPARVTGVLSGPSESEMAQLEAACEKFGLEEIPEILAESVQDTGYTKYDENGEKLGSTYDKGTGTYTEFGEDCKAGHLRVQIDGLVHSGGKGYHKLDAGTDGDGIGIATDSKWLYDIIGSDEIELVATAHHQSIDPENLADGLTVVAKSSDGIIEAVEYQEATFALALQWHPERDALEDTRDIDVDQDLSNAPLRALVEYARLKIEEEEEEIPGGGDEGDDEPFQPAVTYEFTVTDEERAAIHEAVDNLAGYVGDMVVGDETYNPYTLVGALAEGSSYDSISYGATASGDAPTEYPFYVPNTEANKNEHDRKVAKLAWVKELGEALGLEVVQRQEDKYVYVEIGDPDAPEMVMALSHLDSPTGSISDAQLKRWRDPTGKLGAEGGDPAAYHTPYVKDGWLYGAGVQDDSGPTLATLFAAKALQDSGVEFDRRIRIVMGCYEDGSPAKPSADDTLNYIDIPYYSAPSFYDNWTYKTLNREEIPIAAYTSDSRFPVVVGNTKAWTPTLTMNLSGDLGKPFALVSTGAGVTLREGDPTLKDIVYGSANQIASRAIFVLDTSNAEKAAVEEFCRKVEQAAEECGWLPKEDGKTQKVQLTEDNSTLTMEINTDVPMEYPMPMYSKNAVVWGMYLLSQALPEDMELKKAADGISNLFFQNCVEGEAYIGKYMDIPEDLLRNPNDGTANLTIAPMGTINDEDPSKFPFYDQESKTLEIPLVIRSIHSNESDYKTATQAVVSACEKNGFALSGNVPSFSAPSLYLTHDNPLTALQYASYKATIRFAPDEFSGPNELLDISYPVGTTGGTLASDYQNKMTAFGAVIPGNERWWHSANERISVESIVQMTKMMADGMLEMARYSGSAGAQFMWADLEGLNADRADLDLLDVTIDTYQDASDKISTTILDGDELIGATDFEIHMWAKRGNGTKSQIAYDLGHESGGVYLSLDDQDFQENDFVLPMRLEFKYERPSDMSSADWNALRSGELDMVSFSLLKDGTSVALTVPDDQKAEDYFSIRVDENNEDAVYVAVNVAIIDGEYTGVEPVMADSKTDLFKLNEDWLAAGNENPFPERGQIEKRGFFLFGDDGKDACFQSPDAIYAVLNTDQITGGGSSGGGGGSSSYSISVDKNIENGTVTVSPRSASSGRTVTITVKADEGYELDELTVTDKSGDEIKLTDKGDGKYTFKMPRSKVTIEASFMEIDHQDTCPAAGFRDVDEDAWYHEAVDYALDNGLMSGVS</sequence>
<feature type="domain" description="Bacterial repeat" evidence="2">
    <location>
        <begin position="1373"/>
        <end position="1445"/>
    </location>
</feature>
<dbReference type="SUPFAM" id="SSF52317">
    <property type="entry name" value="Class I glutamine amidotransferase-like"/>
    <property type="match status" value="1"/>
</dbReference>
<accession>A0A8J6J3C0</accession>
<dbReference type="InterPro" id="IPR002933">
    <property type="entry name" value="Peptidase_M20"/>
</dbReference>
<keyword evidence="1" id="KW-0732">Signal</keyword>
<dbReference type="InterPro" id="IPR044060">
    <property type="entry name" value="Bacterial_rp_domain"/>
</dbReference>
<name>A0A8J6J3C0_9FIRM</name>
<dbReference type="Gene3D" id="3.40.630.10">
    <property type="entry name" value="Zn peptidases"/>
    <property type="match status" value="2"/>
</dbReference>
<gene>
    <name evidence="3" type="ORF">H8S11_11985</name>
</gene>
<dbReference type="Pfam" id="PF07722">
    <property type="entry name" value="Peptidase_C26"/>
    <property type="match status" value="2"/>
</dbReference>
<proteinExistence type="predicted"/>
<feature type="non-terminal residue" evidence="3">
    <location>
        <position position="1482"/>
    </location>
</feature>
<dbReference type="EMBL" id="JACOPO010000009">
    <property type="protein sequence ID" value="MBC5723529.1"/>
    <property type="molecule type" value="Genomic_DNA"/>
</dbReference>
<organism evidence="3 4">
    <name type="scientific">Flintibacter hominis</name>
    <dbReference type="NCBI Taxonomy" id="2763048"/>
    <lineage>
        <taxon>Bacteria</taxon>
        <taxon>Bacillati</taxon>
        <taxon>Bacillota</taxon>
        <taxon>Clostridia</taxon>
        <taxon>Eubacteriales</taxon>
        <taxon>Flintibacter</taxon>
    </lineage>
</organism>
<comment type="caution">
    <text evidence="3">The sequence shown here is derived from an EMBL/GenBank/DDBJ whole genome shotgun (WGS) entry which is preliminary data.</text>
</comment>
<evidence type="ECO:0000259" key="2">
    <source>
        <dbReference type="Pfam" id="PF18998"/>
    </source>
</evidence>
<dbReference type="RefSeq" id="WP_186853280.1">
    <property type="nucleotide sequence ID" value="NZ_JACOPO010000009.1"/>
</dbReference>
<feature type="chain" id="PRO_5035252793" evidence="1">
    <location>
        <begin position="32"/>
        <end position="1482"/>
    </location>
</feature>
<dbReference type="Proteomes" id="UP000628736">
    <property type="component" value="Unassembled WGS sequence"/>
</dbReference>
<dbReference type="GO" id="GO:0005829">
    <property type="term" value="C:cytosol"/>
    <property type="evidence" value="ECO:0007669"/>
    <property type="project" value="TreeGrafter"/>
</dbReference>
<keyword evidence="4" id="KW-1185">Reference proteome</keyword>
<dbReference type="GO" id="GO:0016811">
    <property type="term" value="F:hydrolase activity, acting on carbon-nitrogen (but not peptide) bonds, in linear amides"/>
    <property type="evidence" value="ECO:0007669"/>
    <property type="project" value="InterPro"/>
</dbReference>